<comment type="cofactor">
    <cofactor evidence="2 7">
        <name>NAD(+)</name>
        <dbReference type="ChEBI" id="CHEBI:57540"/>
    </cofactor>
</comment>
<evidence type="ECO:0000256" key="2">
    <source>
        <dbReference type="ARBA" id="ARBA00001911"/>
    </source>
</evidence>
<evidence type="ECO:0000256" key="5">
    <source>
        <dbReference type="ARBA" id="ARBA00023027"/>
    </source>
</evidence>
<dbReference type="Gene3D" id="3.40.50.720">
    <property type="entry name" value="NAD(P)-binding Rossmann-like Domain"/>
    <property type="match status" value="1"/>
</dbReference>
<dbReference type="InterPro" id="IPR036291">
    <property type="entry name" value="NAD(P)-bd_dom_sf"/>
</dbReference>
<evidence type="ECO:0000256" key="4">
    <source>
        <dbReference type="ARBA" id="ARBA00011990"/>
    </source>
</evidence>
<gene>
    <name evidence="9" type="primary">rfbB</name>
    <name evidence="9" type="ORF">HMPREF0621_1804</name>
</gene>
<dbReference type="RefSeq" id="WP_005762892.1">
    <property type="nucleotide sequence ID" value="NZ_GG704810.1"/>
</dbReference>
<comment type="caution">
    <text evidence="9">The sequence shown here is derived from an EMBL/GenBank/DDBJ whole genome shotgun (WGS) entry which is preliminary data.</text>
</comment>
<dbReference type="HOGENOM" id="CLU_007383_1_14_6"/>
<keyword evidence="6 7" id="KW-0456">Lyase</keyword>
<dbReference type="SUPFAM" id="SSF51735">
    <property type="entry name" value="NAD(P)-binding Rossmann-fold domains"/>
    <property type="match status" value="1"/>
</dbReference>
<dbReference type="GO" id="GO:0008460">
    <property type="term" value="F:dTDP-glucose 4,6-dehydratase activity"/>
    <property type="evidence" value="ECO:0007669"/>
    <property type="project" value="UniProtKB-EC"/>
</dbReference>
<dbReference type="OrthoDB" id="9803010at2"/>
<organism evidence="9 10">
    <name type="scientific">Pasteurella dagmatis ATCC 43325</name>
    <dbReference type="NCBI Taxonomy" id="667128"/>
    <lineage>
        <taxon>Bacteria</taxon>
        <taxon>Pseudomonadati</taxon>
        <taxon>Pseudomonadota</taxon>
        <taxon>Gammaproteobacteria</taxon>
        <taxon>Pasteurellales</taxon>
        <taxon>Pasteurellaceae</taxon>
        <taxon>Pasteurella</taxon>
    </lineage>
</organism>
<evidence type="ECO:0000256" key="7">
    <source>
        <dbReference type="RuleBase" id="RU004473"/>
    </source>
</evidence>
<dbReference type="AlphaFoldDB" id="C9PS30"/>
<evidence type="ECO:0000313" key="9">
    <source>
        <dbReference type="EMBL" id="EEX49757.1"/>
    </source>
</evidence>
<dbReference type="PANTHER" id="PTHR43000">
    <property type="entry name" value="DTDP-D-GLUCOSE 4,6-DEHYDRATASE-RELATED"/>
    <property type="match status" value="1"/>
</dbReference>
<dbReference type="EC" id="4.2.1.46" evidence="4 7"/>
<accession>C9PS30</accession>
<keyword evidence="10" id="KW-1185">Reference proteome</keyword>
<protein>
    <recommendedName>
        <fullName evidence="4 7">dTDP-glucose 4,6-dehydratase</fullName>
        <ecNumber evidence="4 7">4.2.1.46</ecNumber>
    </recommendedName>
</protein>
<proteinExistence type="inferred from homology"/>
<dbReference type="NCBIfam" id="TIGR01181">
    <property type="entry name" value="dTDP_gluc_dehyt"/>
    <property type="match status" value="1"/>
</dbReference>
<dbReference type="EMBL" id="ACZR01000018">
    <property type="protein sequence ID" value="EEX49757.1"/>
    <property type="molecule type" value="Genomic_DNA"/>
</dbReference>
<comment type="similarity">
    <text evidence="3 7">Belongs to the NAD(P)-dependent epimerase/dehydratase family. dTDP-glucose dehydratase subfamily.</text>
</comment>
<dbReference type="STRING" id="667128.HMPREF0621_1804"/>
<feature type="domain" description="NAD(P)-binding" evidence="8">
    <location>
        <begin position="5"/>
        <end position="334"/>
    </location>
</feature>
<dbReference type="CDD" id="cd05246">
    <property type="entry name" value="dTDP_GD_SDR_e"/>
    <property type="match status" value="1"/>
</dbReference>
<evidence type="ECO:0000256" key="1">
    <source>
        <dbReference type="ARBA" id="ARBA00001539"/>
    </source>
</evidence>
<dbReference type="InterPro" id="IPR005888">
    <property type="entry name" value="dTDP_Gluc_deHydtase"/>
</dbReference>
<evidence type="ECO:0000259" key="8">
    <source>
        <dbReference type="Pfam" id="PF16363"/>
    </source>
</evidence>
<dbReference type="InterPro" id="IPR016040">
    <property type="entry name" value="NAD(P)-bd_dom"/>
</dbReference>
<reference evidence="9 10" key="1">
    <citation type="submission" date="2009-10" db="EMBL/GenBank/DDBJ databases">
        <authorList>
            <person name="Muzny D."/>
            <person name="Qin X."/>
            <person name="Deng J."/>
            <person name="Jiang H."/>
            <person name="Liu Y."/>
            <person name="Qu J."/>
            <person name="Song X.-Z."/>
            <person name="Zhang L."/>
            <person name="Thornton R."/>
            <person name="Coyle M."/>
            <person name="Francisco L."/>
            <person name="Jackson L."/>
            <person name="Javaid M."/>
            <person name="Korchina V."/>
            <person name="Kovar C."/>
            <person name="Mata R."/>
            <person name="Mathew T."/>
            <person name="Ngo R."/>
            <person name="Nguyen L."/>
            <person name="Nguyen N."/>
            <person name="Okwuonu G."/>
            <person name="Ongeri F."/>
            <person name="Pham C."/>
            <person name="Simmons D."/>
            <person name="Wilczek-Boney K."/>
            <person name="Hale W."/>
            <person name="Jakkamsetti A."/>
            <person name="Pham P."/>
            <person name="Ruth R."/>
            <person name="San Lucas F."/>
            <person name="Warren J."/>
            <person name="Zhang J."/>
            <person name="Zhao Z."/>
            <person name="Zhou C."/>
            <person name="Zhu D."/>
            <person name="Lee S."/>
            <person name="Bess C."/>
            <person name="Blankenburg K."/>
            <person name="Forbes L."/>
            <person name="Fu Q."/>
            <person name="Gubbala S."/>
            <person name="Hirani K."/>
            <person name="Jayaseelan J.C."/>
            <person name="Lara F."/>
            <person name="Munidasa M."/>
            <person name="Palculict T."/>
            <person name="Patil S."/>
            <person name="Pu L.-L."/>
            <person name="Saada N."/>
            <person name="Tang L."/>
            <person name="Weissenberger G."/>
            <person name="Zhu Y."/>
            <person name="Hemphill L."/>
            <person name="Shang Y."/>
            <person name="Youmans B."/>
            <person name="Ayvaz T."/>
            <person name="Ross M."/>
            <person name="Santibanez J."/>
            <person name="Aqrawi P."/>
            <person name="Gross S."/>
            <person name="Joshi V."/>
            <person name="Fowler G."/>
            <person name="Nazareth L."/>
            <person name="Reid J."/>
            <person name="Worley K."/>
            <person name="Petrosino J."/>
            <person name="Highlander S."/>
            <person name="Gibbs R."/>
        </authorList>
    </citation>
    <scope>NUCLEOTIDE SEQUENCE [LARGE SCALE GENOMIC DNA]</scope>
    <source>
        <strain evidence="9 10">ATCC 43325</strain>
    </source>
</reference>
<sequence length="349" mass="39992">MKKILITGGAGFIGSALIRYLLAETPHSVLNVDKLTYAANLEGLQSVVENPRYIFEQVDICDYLTIAKLIEQYQPDAIMHLAAESHVDRSILGAADFIQTNIVGTYQLLEATRQYWQYLPIKKKTEFRFLHISTDEVYGDLALDEQAFTENNQYQPSSPYSASKASSDHLVQAWHRTYGLPILVTHSANNYGPYQYPEKLVPLMICRALQGLSLPIYGDGQQRRDWLFVNDHVEALYQVLVNGKEGEHYNIGGNNELTNFDVVSQICGFLNELRQVGDLQIFEPQLTNIQDFNQLICFVQDRPGHDRRYALNLNKIHTELGWQAKTDFTQGLRNTVKWYVQYFTTQSKR</sequence>
<comment type="catalytic activity">
    <reaction evidence="1 7">
        <text>dTDP-alpha-D-glucose = dTDP-4-dehydro-6-deoxy-alpha-D-glucose + H2O</text>
        <dbReference type="Rhea" id="RHEA:17221"/>
        <dbReference type="ChEBI" id="CHEBI:15377"/>
        <dbReference type="ChEBI" id="CHEBI:57477"/>
        <dbReference type="ChEBI" id="CHEBI:57649"/>
        <dbReference type="EC" id="4.2.1.46"/>
    </reaction>
</comment>
<dbReference type="Gene3D" id="3.90.25.10">
    <property type="entry name" value="UDP-galactose 4-epimerase, domain 1"/>
    <property type="match status" value="1"/>
</dbReference>
<dbReference type="Proteomes" id="UP000005519">
    <property type="component" value="Unassembled WGS sequence"/>
</dbReference>
<dbReference type="Pfam" id="PF16363">
    <property type="entry name" value="GDP_Man_Dehyd"/>
    <property type="match status" value="1"/>
</dbReference>
<dbReference type="GO" id="GO:0009225">
    <property type="term" value="P:nucleotide-sugar metabolic process"/>
    <property type="evidence" value="ECO:0007669"/>
    <property type="project" value="InterPro"/>
</dbReference>
<name>C9PS30_9PAST</name>
<evidence type="ECO:0000256" key="3">
    <source>
        <dbReference type="ARBA" id="ARBA00008178"/>
    </source>
</evidence>
<keyword evidence="5" id="KW-0520">NAD</keyword>
<evidence type="ECO:0000313" key="10">
    <source>
        <dbReference type="Proteomes" id="UP000005519"/>
    </source>
</evidence>
<evidence type="ECO:0000256" key="6">
    <source>
        <dbReference type="ARBA" id="ARBA00023239"/>
    </source>
</evidence>